<comment type="caution">
    <text evidence="1">The sequence shown here is derived from an EMBL/GenBank/DDBJ whole genome shotgun (WGS) entry which is preliminary data.</text>
</comment>
<evidence type="ECO:0000313" key="1">
    <source>
        <dbReference type="EMBL" id="CAB5710823.1"/>
    </source>
</evidence>
<dbReference type="AlphaFoldDB" id="A0AA35GL09"/>
<accession>A0AA35GL09</accession>
<proteinExistence type="predicted"/>
<evidence type="ECO:0000313" key="2">
    <source>
        <dbReference type="Proteomes" id="UP000834458"/>
    </source>
</evidence>
<organism evidence="1 2">
    <name type="scientific">Comamonas aquatica</name>
    <dbReference type="NCBI Taxonomy" id="225991"/>
    <lineage>
        <taxon>Bacteria</taxon>
        <taxon>Pseudomonadati</taxon>
        <taxon>Pseudomonadota</taxon>
        <taxon>Betaproteobacteria</taxon>
        <taxon>Burkholderiales</taxon>
        <taxon>Comamonadaceae</taxon>
        <taxon>Comamonas</taxon>
    </lineage>
</organism>
<dbReference type="EMBL" id="CAHPSC010000094">
    <property type="protein sequence ID" value="CAB5710823.1"/>
    <property type="molecule type" value="Genomic_DNA"/>
</dbReference>
<protein>
    <submittedName>
        <fullName evidence="1">Uncharacterized protein</fullName>
    </submittedName>
</protein>
<name>A0AA35GL09_9BURK</name>
<dbReference type="Proteomes" id="UP000834458">
    <property type="component" value="Unassembled WGS sequence"/>
</dbReference>
<sequence>MPSMTPMMSAILWLLSVMLRMLSTTSPTTSPPCWATCEALRASWLACRALSAFWRTVDESCSIEAAVSSRALACSSVREDRSVVPLEISSLAVATDSALLRTRCTTVLRLWRICSMVAIRVPISSLLRAWMGWVRSPAAICVAACIAWWAGRDSERVTSTANSSARAALLAMLPSTHHMAEVLTVALSVRSASALFWLMLDSLPTVSASAANAGSPSWVYMDCNCTRAAGSVLPLRCRVNAVSVKRWCTAR</sequence>
<gene>
    <name evidence="1" type="ORF">GHA_03641</name>
</gene>
<reference evidence="1" key="1">
    <citation type="submission" date="2020-05" db="EMBL/GenBank/DDBJ databases">
        <authorList>
            <person name="Delgado-Blas J."/>
        </authorList>
    </citation>
    <scope>NUCLEOTIDE SEQUENCE</scope>
    <source>
        <strain evidence="1">BB1454</strain>
    </source>
</reference>